<comment type="caution">
    <text evidence="1">The sequence shown here is derived from an EMBL/GenBank/DDBJ whole genome shotgun (WGS) entry which is preliminary data.</text>
</comment>
<dbReference type="EMBL" id="QGKY02001250">
    <property type="protein sequence ID" value="KAF2560340.1"/>
    <property type="molecule type" value="Genomic_DNA"/>
</dbReference>
<reference evidence="1" key="1">
    <citation type="submission" date="2019-12" db="EMBL/GenBank/DDBJ databases">
        <title>Genome sequencing and annotation of Brassica cretica.</title>
        <authorList>
            <person name="Studholme D.J."/>
            <person name="Sarris P.F."/>
        </authorList>
    </citation>
    <scope>NUCLEOTIDE SEQUENCE</scope>
    <source>
        <strain evidence="1">PFS-102/07</strain>
        <tissue evidence="1">Leaf</tissue>
    </source>
</reference>
<proteinExistence type="predicted"/>
<evidence type="ECO:0000313" key="1">
    <source>
        <dbReference type="EMBL" id="KAF2560340.1"/>
    </source>
</evidence>
<name>A0A8S9HSR3_BRACR</name>
<protein>
    <submittedName>
        <fullName evidence="1">Uncharacterized protein</fullName>
    </submittedName>
</protein>
<sequence length="180" mass="19690">MCLRTRRESLPRFRAEIRAFRKANVSAIRGDVTEDEVAESDVIDPESSKLQPNPAHCVDLFQAASVYNLMVPGGRIGIRFGAGREPGPRPVGGRVGLLDTILIPSTAEPDFVDYSPLKVLSHTCSLALPQRLGLIFRIWCLWKGRICSSFSMSHSMESASIKSETLKCWRASGAGPKGCS</sequence>
<gene>
    <name evidence="1" type="ORF">F2Q70_00018970</name>
</gene>
<dbReference type="AlphaFoldDB" id="A0A8S9HSR3"/>
<organism evidence="1">
    <name type="scientific">Brassica cretica</name>
    <name type="common">Mustard</name>
    <dbReference type="NCBI Taxonomy" id="69181"/>
    <lineage>
        <taxon>Eukaryota</taxon>
        <taxon>Viridiplantae</taxon>
        <taxon>Streptophyta</taxon>
        <taxon>Embryophyta</taxon>
        <taxon>Tracheophyta</taxon>
        <taxon>Spermatophyta</taxon>
        <taxon>Magnoliopsida</taxon>
        <taxon>eudicotyledons</taxon>
        <taxon>Gunneridae</taxon>
        <taxon>Pentapetalae</taxon>
        <taxon>rosids</taxon>
        <taxon>malvids</taxon>
        <taxon>Brassicales</taxon>
        <taxon>Brassicaceae</taxon>
        <taxon>Brassiceae</taxon>
        <taxon>Brassica</taxon>
    </lineage>
</organism>
<accession>A0A8S9HSR3</accession>